<keyword evidence="1 3" id="KW-0597">Phosphoprotein</keyword>
<keyword evidence="2" id="KW-0238">DNA-binding</keyword>
<dbReference type="OrthoDB" id="9805444at2"/>
<dbReference type="PANTHER" id="PTHR45566:SF2">
    <property type="entry name" value="NARL SUBFAMILY"/>
    <property type="match status" value="1"/>
</dbReference>
<dbReference type="InterPro" id="IPR051015">
    <property type="entry name" value="EvgA-like"/>
</dbReference>
<dbReference type="SMART" id="SM00448">
    <property type="entry name" value="REC"/>
    <property type="match status" value="1"/>
</dbReference>
<evidence type="ECO:0000313" key="6">
    <source>
        <dbReference type="EMBL" id="EKV31283.1"/>
    </source>
</evidence>
<dbReference type="SMART" id="SM00421">
    <property type="entry name" value="HTH_LUXR"/>
    <property type="match status" value="1"/>
</dbReference>
<dbReference type="GO" id="GO:0003677">
    <property type="term" value="F:DNA binding"/>
    <property type="evidence" value="ECO:0007669"/>
    <property type="project" value="UniProtKB-KW"/>
</dbReference>
<organism evidence="6 7">
    <name type="scientific">Caenispirillum salinarum AK4</name>
    <dbReference type="NCBI Taxonomy" id="1238182"/>
    <lineage>
        <taxon>Bacteria</taxon>
        <taxon>Pseudomonadati</taxon>
        <taxon>Pseudomonadota</taxon>
        <taxon>Alphaproteobacteria</taxon>
        <taxon>Rhodospirillales</taxon>
        <taxon>Novispirillaceae</taxon>
        <taxon>Caenispirillum</taxon>
    </lineage>
</organism>
<dbReference type="InterPro" id="IPR000792">
    <property type="entry name" value="Tscrpt_reg_LuxR_C"/>
</dbReference>
<evidence type="ECO:0000256" key="2">
    <source>
        <dbReference type="ARBA" id="ARBA00023125"/>
    </source>
</evidence>
<evidence type="ECO:0000256" key="1">
    <source>
        <dbReference type="ARBA" id="ARBA00022553"/>
    </source>
</evidence>
<accession>K9HLR6</accession>
<dbReference type="GO" id="GO:0006355">
    <property type="term" value="P:regulation of DNA-templated transcription"/>
    <property type="evidence" value="ECO:0007669"/>
    <property type="project" value="InterPro"/>
</dbReference>
<reference evidence="6 7" key="1">
    <citation type="journal article" date="2013" name="Genome Announc.">
        <title>Draft Genome Sequence of an Alphaproteobacterium, Caenispirillum salinarum AK4(T), Isolated from a Solar Saltern.</title>
        <authorList>
            <person name="Khatri I."/>
            <person name="Singh A."/>
            <person name="Korpole S."/>
            <person name="Pinnaka A.K."/>
            <person name="Subramanian S."/>
        </authorList>
    </citation>
    <scope>NUCLEOTIDE SEQUENCE [LARGE SCALE GENOMIC DNA]</scope>
    <source>
        <strain evidence="6 7">AK4</strain>
    </source>
</reference>
<dbReference type="PROSITE" id="PS50110">
    <property type="entry name" value="RESPONSE_REGULATORY"/>
    <property type="match status" value="1"/>
</dbReference>
<dbReference type="EMBL" id="ANHY01000006">
    <property type="protein sequence ID" value="EKV31283.1"/>
    <property type="molecule type" value="Genomic_DNA"/>
</dbReference>
<name>K9HLR6_9PROT</name>
<dbReference type="Proteomes" id="UP000009881">
    <property type="component" value="Unassembled WGS sequence"/>
</dbReference>
<dbReference type="PANTHER" id="PTHR45566">
    <property type="entry name" value="HTH-TYPE TRANSCRIPTIONAL REGULATOR YHJB-RELATED"/>
    <property type="match status" value="1"/>
</dbReference>
<dbReference type="Pfam" id="PF00196">
    <property type="entry name" value="GerE"/>
    <property type="match status" value="1"/>
</dbReference>
<dbReference type="eggNOG" id="COG2197">
    <property type="taxonomic scope" value="Bacteria"/>
</dbReference>
<dbReference type="AlphaFoldDB" id="K9HLR6"/>
<evidence type="ECO:0000259" key="5">
    <source>
        <dbReference type="PROSITE" id="PS50110"/>
    </source>
</evidence>
<sequence>MRVVLADDHELVRSGLRPFLEELADSVEIEEHGDLDGLLAGAPAADLVIMDLRMPGVEGAACLTRVTKAFAPAPVVVLSASQAVDDILAVARAGLAAYLPKTMPGPAMVAALRLVLLGERYFPASAIEAAGGSGESILLREAPPKKPNPLGLLSAREREILEHMIEGETNKAIAKSLTLQEITVKVHLRNIYRKMGAANRTQAVRIALENGWQL</sequence>
<dbReference type="PROSITE" id="PS00622">
    <property type="entry name" value="HTH_LUXR_1"/>
    <property type="match status" value="1"/>
</dbReference>
<dbReference type="InterPro" id="IPR001789">
    <property type="entry name" value="Sig_transdc_resp-reg_receiver"/>
</dbReference>
<proteinExistence type="predicted"/>
<dbReference type="GO" id="GO:0000160">
    <property type="term" value="P:phosphorelay signal transduction system"/>
    <property type="evidence" value="ECO:0007669"/>
    <property type="project" value="InterPro"/>
</dbReference>
<dbReference type="PROSITE" id="PS50043">
    <property type="entry name" value="HTH_LUXR_2"/>
    <property type="match status" value="1"/>
</dbReference>
<feature type="modified residue" description="4-aspartylphosphate" evidence="3">
    <location>
        <position position="51"/>
    </location>
</feature>
<dbReference type="Pfam" id="PF00072">
    <property type="entry name" value="Response_reg"/>
    <property type="match status" value="1"/>
</dbReference>
<dbReference type="SUPFAM" id="SSF52172">
    <property type="entry name" value="CheY-like"/>
    <property type="match status" value="1"/>
</dbReference>
<comment type="caution">
    <text evidence="6">The sequence shown here is derived from an EMBL/GenBank/DDBJ whole genome shotgun (WGS) entry which is preliminary data.</text>
</comment>
<dbReference type="InterPro" id="IPR016032">
    <property type="entry name" value="Sig_transdc_resp-reg_C-effctor"/>
</dbReference>
<evidence type="ECO:0000259" key="4">
    <source>
        <dbReference type="PROSITE" id="PS50043"/>
    </source>
</evidence>
<evidence type="ECO:0000256" key="3">
    <source>
        <dbReference type="PROSITE-ProRule" id="PRU00169"/>
    </source>
</evidence>
<keyword evidence="7" id="KW-1185">Reference proteome</keyword>
<dbReference type="CDD" id="cd17535">
    <property type="entry name" value="REC_NarL-like"/>
    <property type="match status" value="1"/>
</dbReference>
<feature type="domain" description="HTH luxR-type" evidence="4">
    <location>
        <begin position="146"/>
        <end position="211"/>
    </location>
</feature>
<gene>
    <name evidence="6" type="ORF">C882_3656</name>
</gene>
<dbReference type="PRINTS" id="PR00038">
    <property type="entry name" value="HTHLUXR"/>
</dbReference>
<dbReference type="Gene3D" id="3.40.50.2300">
    <property type="match status" value="1"/>
</dbReference>
<dbReference type="InterPro" id="IPR058245">
    <property type="entry name" value="NreC/VraR/RcsB-like_REC"/>
</dbReference>
<dbReference type="InterPro" id="IPR011006">
    <property type="entry name" value="CheY-like_superfamily"/>
</dbReference>
<feature type="domain" description="Response regulatory" evidence="5">
    <location>
        <begin position="2"/>
        <end position="116"/>
    </location>
</feature>
<evidence type="ECO:0000313" key="7">
    <source>
        <dbReference type="Proteomes" id="UP000009881"/>
    </source>
</evidence>
<dbReference type="STRING" id="1238182.C882_3656"/>
<protein>
    <submittedName>
        <fullName evidence="6">Uncharacterized protein</fullName>
    </submittedName>
</protein>
<dbReference type="RefSeq" id="WP_009539764.1">
    <property type="nucleotide sequence ID" value="NZ_ANHY01000006.1"/>
</dbReference>
<dbReference type="CDD" id="cd06170">
    <property type="entry name" value="LuxR_C_like"/>
    <property type="match status" value="1"/>
</dbReference>
<dbReference type="SUPFAM" id="SSF46894">
    <property type="entry name" value="C-terminal effector domain of the bipartite response regulators"/>
    <property type="match status" value="1"/>
</dbReference>